<evidence type="ECO:0000313" key="7">
    <source>
        <dbReference type="EMBL" id="KQB03924.1"/>
    </source>
</evidence>
<organism evidence="7 8">
    <name type="scientific">Vibrio metoecus</name>
    <dbReference type="NCBI Taxonomy" id="1481663"/>
    <lineage>
        <taxon>Bacteria</taxon>
        <taxon>Pseudomonadati</taxon>
        <taxon>Pseudomonadota</taxon>
        <taxon>Gammaproteobacteria</taxon>
        <taxon>Vibrionales</taxon>
        <taxon>Vibrionaceae</taxon>
        <taxon>Vibrio</taxon>
    </lineage>
</organism>
<feature type="transmembrane region" description="Helical" evidence="5">
    <location>
        <begin position="214"/>
        <end position="234"/>
    </location>
</feature>
<evidence type="ECO:0000256" key="3">
    <source>
        <dbReference type="ARBA" id="ARBA00022989"/>
    </source>
</evidence>
<feature type="transmembrane region" description="Helical" evidence="5">
    <location>
        <begin position="240"/>
        <end position="262"/>
    </location>
</feature>
<feature type="transmembrane region" description="Helical" evidence="5">
    <location>
        <begin position="148"/>
        <end position="164"/>
    </location>
</feature>
<protein>
    <submittedName>
        <fullName evidence="7">Integral membrane protein associated with RND-transporter</fullName>
    </submittedName>
</protein>
<evidence type="ECO:0000256" key="2">
    <source>
        <dbReference type="ARBA" id="ARBA00022692"/>
    </source>
</evidence>
<keyword evidence="2 5" id="KW-0812">Transmembrane</keyword>
<dbReference type="GO" id="GO:0140359">
    <property type="term" value="F:ABC-type transporter activity"/>
    <property type="evidence" value="ECO:0007669"/>
    <property type="project" value="InterPro"/>
</dbReference>
<evidence type="ECO:0000256" key="1">
    <source>
        <dbReference type="ARBA" id="ARBA00004651"/>
    </source>
</evidence>
<dbReference type="Pfam" id="PF13748">
    <property type="entry name" value="ABC_membrane_3"/>
    <property type="match status" value="1"/>
</dbReference>
<dbReference type="OrthoDB" id="8443255at2"/>
<dbReference type="Gene3D" id="1.20.1560.10">
    <property type="entry name" value="ABC transporter type 1, transmembrane domain"/>
    <property type="match status" value="1"/>
</dbReference>
<dbReference type="SUPFAM" id="SSF90123">
    <property type="entry name" value="ABC transporter transmembrane region"/>
    <property type="match status" value="1"/>
</dbReference>
<comment type="subcellular location">
    <subcellularLocation>
        <location evidence="1">Cell membrane</location>
        <topology evidence="1">Multi-pass membrane protein</topology>
    </subcellularLocation>
</comment>
<sequence length="284" mass="32429">MLIDAKLTISTILRTFSRPIAVTWLLTLVETALTAFIPLLIGFAIDGLLDRDPTALLQLSIIMLVLIIVGVIRRIYDTRTYGTINVKLCQELASRSLNKPVSILSARLDMSRELIHFLEHEVPELVDSSVQLVISVIILYIFHPMLAYAALIAAVVMILFYGLFHKRFYNLNAALNRQKERQVEFLTTKKPRYIFSHFKKLRSTEVKISDTESYVYGGIFTVLLGFIVFNLWYATTTIEISTGTIFSIVSYSWEFVGSFLILPTTLQSWSRLSEIIERINHVDD</sequence>
<dbReference type="EMBL" id="LBGP01000004">
    <property type="protein sequence ID" value="KQB03924.1"/>
    <property type="molecule type" value="Genomic_DNA"/>
</dbReference>
<dbReference type="GO" id="GO:0005886">
    <property type="term" value="C:plasma membrane"/>
    <property type="evidence" value="ECO:0007669"/>
    <property type="project" value="UniProtKB-SubCell"/>
</dbReference>
<keyword evidence="3 5" id="KW-1133">Transmembrane helix</keyword>
<dbReference type="Proteomes" id="UP000050491">
    <property type="component" value="Unassembled WGS sequence"/>
</dbReference>
<feature type="domain" description="ABC transmembrane type-1" evidence="6">
    <location>
        <begin position="25"/>
        <end position="181"/>
    </location>
</feature>
<dbReference type="PROSITE" id="PS50929">
    <property type="entry name" value="ABC_TM1F"/>
    <property type="match status" value="1"/>
</dbReference>
<dbReference type="InterPro" id="IPR011527">
    <property type="entry name" value="ABC1_TM_dom"/>
</dbReference>
<dbReference type="GO" id="GO:0005524">
    <property type="term" value="F:ATP binding"/>
    <property type="evidence" value="ECO:0007669"/>
    <property type="project" value="InterPro"/>
</dbReference>
<name>A0A0Q0TRB9_VIBMT</name>
<dbReference type="RefSeq" id="WP_055064018.1">
    <property type="nucleotide sequence ID" value="NZ_LBGP01000004.1"/>
</dbReference>
<comment type="caution">
    <text evidence="7">The sequence shown here is derived from an EMBL/GenBank/DDBJ whole genome shotgun (WGS) entry which is preliminary data.</text>
</comment>
<evidence type="ECO:0000256" key="5">
    <source>
        <dbReference type="SAM" id="Phobius"/>
    </source>
</evidence>
<proteinExistence type="predicted"/>
<evidence type="ECO:0000313" key="8">
    <source>
        <dbReference type="Proteomes" id="UP000050491"/>
    </source>
</evidence>
<feature type="transmembrane region" description="Helical" evidence="5">
    <location>
        <begin position="21"/>
        <end position="43"/>
    </location>
</feature>
<evidence type="ECO:0000259" key="6">
    <source>
        <dbReference type="PROSITE" id="PS50929"/>
    </source>
</evidence>
<reference evidence="7 8" key="1">
    <citation type="journal article" date="2015" name="Genome Biol. Evol.">
        <title>The Dynamics of Genetic Interactions between Vibrio metoecus and Vibrio cholerae, Two Close Relatives Co-Occurring in the Environment.</title>
        <authorList>
            <person name="Orata F.D."/>
            <person name="Kirchberger P.C."/>
            <person name="Meheust R."/>
            <person name="Barlow E.J."/>
            <person name="Tarr C.L."/>
            <person name="Boucher Y."/>
        </authorList>
    </citation>
    <scope>NUCLEOTIDE SEQUENCE [LARGE SCALE GENOMIC DNA]</scope>
    <source>
        <strain evidence="7 8">YB5B04</strain>
    </source>
</reference>
<dbReference type="PATRIC" id="fig|1481663.12.peg.2805"/>
<feature type="transmembrane region" description="Helical" evidence="5">
    <location>
        <begin position="55"/>
        <end position="72"/>
    </location>
</feature>
<dbReference type="InterPro" id="IPR036640">
    <property type="entry name" value="ABC1_TM_sf"/>
</dbReference>
<dbReference type="AlphaFoldDB" id="A0A0Q0TRB9"/>
<gene>
    <name evidence="7" type="ORF">XV92_01560</name>
</gene>
<keyword evidence="4 5" id="KW-0472">Membrane</keyword>
<accession>A0A0Q0TRB9</accession>
<evidence type="ECO:0000256" key="4">
    <source>
        <dbReference type="ARBA" id="ARBA00023136"/>
    </source>
</evidence>